<dbReference type="KEGG" id="kphy:AOZ06_05335"/>
<gene>
    <name evidence="1" type="ORF">AOZ06_05335</name>
</gene>
<proteinExistence type="predicted"/>
<evidence type="ECO:0000313" key="1">
    <source>
        <dbReference type="EMBL" id="ALG06425.1"/>
    </source>
</evidence>
<sequence length="88" mass="9803">MLASAAMPDRATTTMVSTPAQFRIEFLELLRVDIADLSDTEERLDVIPSISQIAVLCRALDVVLCEVFIHQLADCRVCARMLLQVELP</sequence>
<reference evidence="1 2" key="1">
    <citation type="submission" date="2015-07" db="EMBL/GenBank/DDBJ databases">
        <title>Genome sequencing of Kibdelosporangium phytohabitans.</title>
        <authorList>
            <person name="Qin S."/>
            <person name="Xing K."/>
        </authorList>
    </citation>
    <scope>NUCLEOTIDE SEQUENCE [LARGE SCALE GENOMIC DNA]</scope>
    <source>
        <strain evidence="1 2">KLBMP1111</strain>
    </source>
</reference>
<dbReference type="Proteomes" id="UP000063699">
    <property type="component" value="Chromosome"/>
</dbReference>
<accession>A0A0N9HX02</accession>
<dbReference type="EMBL" id="CP012752">
    <property type="protein sequence ID" value="ALG06425.1"/>
    <property type="molecule type" value="Genomic_DNA"/>
</dbReference>
<organism evidence="1 2">
    <name type="scientific">Kibdelosporangium phytohabitans</name>
    <dbReference type="NCBI Taxonomy" id="860235"/>
    <lineage>
        <taxon>Bacteria</taxon>
        <taxon>Bacillati</taxon>
        <taxon>Actinomycetota</taxon>
        <taxon>Actinomycetes</taxon>
        <taxon>Pseudonocardiales</taxon>
        <taxon>Pseudonocardiaceae</taxon>
        <taxon>Kibdelosporangium</taxon>
    </lineage>
</organism>
<name>A0A0N9HX02_9PSEU</name>
<evidence type="ECO:0000313" key="2">
    <source>
        <dbReference type="Proteomes" id="UP000063699"/>
    </source>
</evidence>
<dbReference type="AlphaFoldDB" id="A0A0N9HX02"/>
<protein>
    <submittedName>
        <fullName evidence="1">Uncharacterized protein</fullName>
    </submittedName>
</protein>
<keyword evidence="2" id="KW-1185">Reference proteome</keyword>